<dbReference type="InterPro" id="IPR058163">
    <property type="entry name" value="LysR-type_TF_proteobact-type"/>
</dbReference>
<sequence>MIMRLPPLKALRSFEAAARHLSFSKAAEELFVTPAAVSHQVKALEEWLGVTLFKRLNRAVILTNEGQNFVVSVRNGLEIIGAAAEKIMRQDASGALHVDTLPSFAARWLLPRLSRFRDAHPDIDVRLSASDHLTDFNREDVDVVIRYGHGNYPGLRVDKILTEEVMFPVCSPSLLEGTHPLRTPDDLKHHTLLHDDMRIDWQAWLAMAGVTDVDPKRGPSFNDSSMLLTAAMEGQGVALGRSTLAADDLLAGRLVQPFDVQPMKAHHAYYIVCPEEVADRPRIVAFRNWILEEASVSSGRFESRTEMTN</sequence>
<organism evidence="6 7">
    <name type="scientific">Sneathiella sedimenti</name>
    <dbReference type="NCBI Taxonomy" id="2816034"/>
    <lineage>
        <taxon>Bacteria</taxon>
        <taxon>Pseudomonadati</taxon>
        <taxon>Pseudomonadota</taxon>
        <taxon>Alphaproteobacteria</taxon>
        <taxon>Sneathiellales</taxon>
        <taxon>Sneathiellaceae</taxon>
        <taxon>Sneathiella</taxon>
    </lineage>
</organism>
<dbReference type="Gene3D" id="1.10.10.10">
    <property type="entry name" value="Winged helix-like DNA-binding domain superfamily/Winged helix DNA-binding domain"/>
    <property type="match status" value="1"/>
</dbReference>
<name>A0ABS3F3P2_9PROT</name>
<keyword evidence="2" id="KW-0805">Transcription regulation</keyword>
<reference evidence="6 7" key="1">
    <citation type="submission" date="2021-03" db="EMBL/GenBank/DDBJ databases">
        <title>Sneathiella sp. CAU 1612 isolated from Kang Won-do.</title>
        <authorList>
            <person name="Kim W."/>
        </authorList>
    </citation>
    <scope>NUCLEOTIDE SEQUENCE [LARGE SCALE GENOMIC DNA]</scope>
    <source>
        <strain evidence="6 7">CAU 1612</strain>
    </source>
</reference>
<dbReference type="NCBIfam" id="NF008352">
    <property type="entry name" value="PRK11139.1"/>
    <property type="match status" value="1"/>
</dbReference>
<protein>
    <submittedName>
        <fullName evidence="6">Transcriptional regulator GcvA</fullName>
    </submittedName>
</protein>
<dbReference type="InterPro" id="IPR036388">
    <property type="entry name" value="WH-like_DNA-bd_sf"/>
</dbReference>
<dbReference type="SUPFAM" id="SSF46785">
    <property type="entry name" value="Winged helix' DNA-binding domain"/>
    <property type="match status" value="1"/>
</dbReference>
<accession>A0ABS3F3P2</accession>
<dbReference type="InterPro" id="IPR000847">
    <property type="entry name" value="LysR_HTH_N"/>
</dbReference>
<dbReference type="PRINTS" id="PR00039">
    <property type="entry name" value="HTHLYSR"/>
</dbReference>
<dbReference type="PANTHER" id="PTHR30537">
    <property type="entry name" value="HTH-TYPE TRANSCRIPTIONAL REGULATOR"/>
    <property type="match status" value="1"/>
</dbReference>
<dbReference type="CDD" id="cd08432">
    <property type="entry name" value="PBP2_GcdR_TrpI_HvrB_AmpR_like"/>
    <property type="match status" value="1"/>
</dbReference>
<dbReference type="SUPFAM" id="SSF53850">
    <property type="entry name" value="Periplasmic binding protein-like II"/>
    <property type="match status" value="1"/>
</dbReference>
<dbReference type="Pfam" id="PF00126">
    <property type="entry name" value="HTH_1"/>
    <property type="match status" value="1"/>
</dbReference>
<dbReference type="RefSeq" id="WP_207044715.1">
    <property type="nucleotide sequence ID" value="NZ_JAFLNC010000002.1"/>
</dbReference>
<evidence type="ECO:0000256" key="2">
    <source>
        <dbReference type="ARBA" id="ARBA00023015"/>
    </source>
</evidence>
<evidence type="ECO:0000256" key="3">
    <source>
        <dbReference type="ARBA" id="ARBA00023125"/>
    </source>
</evidence>
<keyword evidence="4" id="KW-0804">Transcription</keyword>
<dbReference type="Pfam" id="PF03466">
    <property type="entry name" value="LysR_substrate"/>
    <property type="match status" value="1"/>
</dbReference>
<comment type="similarity">
    <text evidence="1">Belongs to the LysR transcriptional regulatory family.</text>
</comment>
<comment type="caution">
    <text evidence="6">The sequence shown here is derived from an EMBL/GenBank/DDBJ whole genome shotgun (WGS) entry which is preliminary data.</text>
</comment>
<evidence type="ECO:0000256" key="1">
    <source>
        <dbReference type="ARBA" id="ARBA00009437"/>
    </source>
</evidence>
<keyword evidence="3" id="KW-0238">DNA-binding</keyword>
<dbReference type="PROSITE" id="PS50931">
    <property type="entry name" value="HTH_LYSR"/>
    <property type="match status" value="1"/>
</dbReference>
<dbReference type="Gene3D" id="3.40.190.10">
    <property type="entry name" value="Periplasmic binding protein-like II"/>
    <property type="match status" value="2"/>
</dbReference>
<keyword evidence="7" id="KW-1185">Reference proteome</keyword>
<evidence type="ECO:0000313" key="6">
    <source>
        <dbReference type="EMBL" id="MBO0333085.1"/>
    </source>
</evidence>
<gene>
    <name evidence="6" type="ORF">J0X12_05650</name>
</gene>
<feature type="domain" description="HTH lysR-type" evidence="5">
    <location>
        <begin position="6"/>
        <end position="63"/>
    </location>
</feature>
<evidence type="ECO:0000259" key="5">
    <source>
        <dbReference type="PROSITE" id="PS50931"/>
    </source>
</evidence>
<dbReference type="PANTHER" id="PTHR30537:SF26">
    <property type="entry name" value="GLYCINE CLEAVAGE SYSTEM TRANSCRIPTIONAL ACTIVATOR"/>
    <property type="match status" value="1"/>
</dbReference>
<evidence type="ECO:0000313" key="7">
    <source>
        <dbReference type="Proteomes" id="UP000664761"/>
    </source>
</evidence>
<dbReference type="Proteomes" id="UP000664761">
    <property type="component" value="Unassembled WGS sequence"/>
</dbReference>
<dbReference type="EMBL" id="JAFLNC010000002">
    <property type="protein sequence ID" value="MBO0333085.1"/>
    <property type="molecule type" value="Genomic_DNA"/>
</dbReference>
<proteinExistence type="inferred from homology"/>
<dbReference type="InterPro" id="IPR036390">
    <property type="entry name" value="WH_DNA-bd_sf"/>
</dbReference>
<evidence type="ECO:0000256" key="4">
    <source>
        <dbReference type="ARBA" id="ARBA00023163"/>
    </source>
</evidence>
<dbReference type="InterPro" id="IPR005119">
    <property type="entry name" value="LysR_subst-bd"/>
</dbReference>